<name>A0ABV9ZGQ8_9PSEU</name>
<accession>A0ABV9ZGQ8</accession>
<feature type="region of interest" description="Disordered" evidence="1">
    <location>
        <begin position="41"/>
        <end position="71"/>
    </location>
</feature>
<reference evidence="3" key="1">
    <citation type="journal article" date="2019" name="Int. J. Syst. Evol. Microbiol.">
        <title>The Global Catalogue of Microorganisms (GCM) 10K type strain sequencing project: providing services to taxonomists for standard genome sequencing and annotation.</title>
        <authorList>
            <consortium name="The Broad Institute Genomics Platform"/>
            <consortium name="The Broad Institute Genome Sequencing Center for Infectious Disease"/>
            <person name="Wu L."/>
            <person name="Ma J."/>
        </authorList>
    </citation>
    <scope>NUCLEOTIDE SEQUENCE [LARGE SCALE GENOMIC DNA]</scope>
    <source>
        <strain evidence="3">XZYJ18</strain>
    </source>
</reference>
<feature type="compositionally biased region" description="Basic and acidic residues" evidence="1">
    <location>
        <begin position="41"/>
        <end position="52"/>
    </location>
</feature>
<evidence type="ECO:0000313" key="3">
    <source>
        <dbReference type="Proteomes" id="UP001596175"/>
    </source>
</evidence>
<protein>
    <submittedName>
        <fullName evidence="2">Uncharacterized protein</fullName>
    </submittedName>
</protein>
<dbReference type="EMBL" id="JBHSKG010000007">
    <property type="protein sequence ID" value="MFC5139614.1"/>
    <property type="molecule type" value="Genomic_DNA"/>
</dbReference>
<dbReference type="Proteomes" id="UP001596175">
    <property type="component" value="Unassembled WGS sequence"/>
</dbReference>
<proteinExistence type="predicted"/>
<gene>
    <name evidence="2" type="ORF">ACFPK1_15345</name>
</gene>
<evidence type="ECO:0000313" key="2">
    <source>
        <dbReference type="EMBL" id="MFC5139614.1"/>
    </source>
</evidence>
<comment type="caution">
    <text evidence="2">The sequence shown here is derived from an EMBL/GenBank/DDBJ whole genome shotgun (WGS) entry which is preliminary data.</text>
</comment>
<keyword evidence="3" id="KW-1185">Reference proteome</keyword>
<evidence type="ECO:0000256" key="1">
    <source>
        <dbReference type="SAM" id="MobiDB-lite"/>
    </source>
</evidence>
<dbReference type="RefSeq" id="WP_378021793.1">
    <property type="nucleotide sequence ID" value="NZ_JBHSKG010000007.1"/>
</dbReference>
<organism evidence="2 3">
    <name type="scientific">Actinomycetospora rhizophila</name>
    <dbReference type="NCBI Taxonomy" id="1416876"/>
    <lineage>
        <taxon>Bacteria</taxon>
        <taxon>Bacillati</taxon>
        <taxon>Actinomycetota</taxon>
        <taxon>Actinomycetes</taxon>
        <taxon>Pseudonocardiales</taxon>
        <taxon>Pseudonocardiaceae</taxon>
        <taxon>Actinomycetospora</taxon>
    </lineage>
</organism>
<sequence>MDEVLVISEVTPGRHASRDQGHSVHLAVGVDVDEVLVITEGRARPDATRPHPEITSTPCTPRGAATWMTCS</sequence>